<dbReference type="HAMAP" id="MF_00048">
    <property type="entry name" value="UPF0102"/>
    <property type="match status" value="1"/>
</dbReference>
<comment type="similarity">
    <text evidence="1 2">Belongs to the UPF0102 family.</text>
</comment>
<organism evidence="3 4">
    <name type="scientific">Candidatus Daviesbacteria bacterium GW2011_GWA2_40_9</name>
    <dbReference type="NCBI Taxonomy" id="1618424"/>
    <lineage>
        <taxon>Bacteria</taxon>
        <taxon>Candidatus Daviesiibacteriota</taxon>
    </lineage>
</organism>
<dbReference type="Gene3D" id="3.40.1350.10">
    <property type="match status" value="1"/>
</dbReference>
<dbReference type="Pfam" id="PF02021">
    <property type="entry name" value="UPF0102"/>
    <property type="match status" value="1"/>
</dbReference>
<name>A0A0G0U1E5_9BACT</name>
<reference evidence="3 4" key="1">
    <citation type="journal article" date="2015" name="Nature">
        <title>rRNA introns, odd ribosomes, and small enigmatic genomes across a large radiation of phyla.</title>
        <authorList>
            <person name="Brown C.T."/>
            <person name="Hug L.A."/>
            <person name="Thomas B.C."/>
            <person name="Sharon I."/>
            <person name="Castelle C.J."/>
            <person name="Singh A."/>
            <person name="Wilkins M.J."/>
            <person name="Williams K.H."/>
            <person name="Banfield J.F."/>
        </authorList>
    </citation>
    <scope>NUCLEOTIDE SEQUENCE [LARGE SCALE GENOMIC DNA]</scope>
</reference>
<dbReference type="AlphaFoldDB" id="A0A0G0U1E5"/>
<sequence length="119" mass="13676">MSTKVVGDNGEDVACEFLKKQGYKILSRNYRIRGGEIDIIAQDKEYLVFVEVKTRSSHDFGLPVESMTPWKIKYLLKTAQFYLLKINWGNGPYRLDFIGIDFADNPQKPDIELIKNITG</sequence>
<dbReference type="InterPro" id="IPR011335">
    <property type="entry name" value="Restrct_endonuc-II-like"/>
</dbReference>
<gene>
    <name evidence="3" type="ORF">UU29_C0008G0043</name>
</gene>
<evidence type="ECO:0000256" key="2">
    <source>
        <dbReference type="HAMAP-Rule" id="MF_00048"/>
    </source>
</evidence>
<dbReference type="InterPro" id="IPR011856">
    <property type="entry name" value="tRNA_endonuc-like_dom_sf"/>
</dbReference>
<accession>A0A0G0U1E5</accession>
<dbReference type="PANTHER" id="PTHR34039">
    <property type="entry name" value="UPF0102 PROTEIN YRAN"/>
    <property type="match status" value="1"/>
</dbReference>
<dbReference type="SUPFAM" id="SSF52980">
    <property type="entry name" value="Restriction endonuclease-like"/>
    <property type="match status" value="1"/>
</dbReference>
<dbReference type="EMBL" id="LCAB01000008">
    <property type="protein sequence ID" value="KKR82934.1"/>
    <property type="molecule type" value="Genomic_DNA"/>
</dbReference>
<evidence type="ECO:0000313" key="4">
    <source>
        <dbReference type="Proteomes" id="UP000034601"/>
    </source>
</evidence>
<evidence type="ECO:0000313" key="3">
    <source>
        <dbReference type="EMBL" id="KKR82934.1"/>
    </source>
</evidence>
<protein>
    <recommendedName>
        <fullName evidence="2">UPF0102 protein UU29_C0008G0043</fullName>
    </recommendedName>
</protein>
<dbReference type="NCBIfam" id="NF009150">
    <property type="entry name" value="PRK12497.1-3"/>
    <property type="match status" value="1"/>
</dbReference>
<dbReference type="GO" id="GO:0003676">
    <property type="term" value="F:nucleic acid binding"/>
    <property type="evidence" value="ECO:0007669"/>
    <property type="project" value="InterPro"/>
</dbReference>
<dbReference type="InterPro" id="IPR003509">
    <property type="entry name" value="UPF0102_YraN-like"/>
</dbReference>
<dbReference type="PANTHER" id="PTHR34039:SF1">
    <property type="entry name" value="UPF0102 PROTEIN YRAN"/>
    <property type="match status" value="1"/>
</dbReference>
<dbReference type="NCBIfam" id="TIGR00252">
    <property type="entry name" value="YraN family protein"/>
    <property type="match status" value="1"/>
</dbReference>
<dbReference type="CDD" id="cd20736">
    <property type="entry name" value="PoNe_Nuclease"/>
    <property type="match status" value="1"/>
</dbReference>
<comment type="caution">
    <text evidence="3">The sequence shown here is derived from an EMBL/GenBank/DDBJ whole genome shotgun (WGS) entry which is preliminary data.</text>
</comment>
<evidence type="ECO:0000256" key="1">
    <source>
        <dbReference type="ARBA" id="ARBA00006738"/>
    </source>
</evidence>
<proteinExistence type="inferred from homology"/>
<dbReference type="Proteomes" id="UP000034601">
    <property type="component" value="Unassembled WGS sequence"/>
</dbReference>